<evidence type="ECO:0000256" key="1">
    <source>
        <dbReference type="ARBA" id="ARBA00009500"/>
    </source>
</evidence>
<dbReference type="InterPro" id="IPR042185">
    <property type="entry name" value="Serpin_sf_2"/>
</dbReference>
<feature type="signal peptide" evidence="5">
    <location>
        <begin position="1"/>
        <end position="15"/>
    </location>
</feature>
<evidence type="ECO:0000256" key="4">
    <source>
        <dbReference type="RuleBase" id="RU000411"/>
    </source>
</evidence>
<accession>A0AAN7ZXM4</accession>
<evidence type="ECO:0000313" key="7">
    <source>
        <dbReference type="EMBL" id="KAK5650723.1"/>
    </source>
</evidence>
<dbReference type="Pfam" id="PF00079">
    <property type="entry name" value="Serpin"/>
    <property type="match status" value="1"/>
</dbReference>
<dbReference type="PANTHER" id="PTHR11461">
    <property type="entry name" value="SERINE PROTEASE INHIBITOR, SERPIN"/>
    <property type="match status" value="1"/>
</dbReference>
<dbReference type="InterPro" id="IPR042178">
    <property type="entry name" value="Serpin_sf_1"/>
</dbReference>
<dbReference type="InterPro" id="IPR000215">
    <property type="entry name" value="Serpin_fam"/>
</dbReference>
<protein>
    <recommendedName>
        <fullName evidence="6">Serpin domain-containing protein</fullName>
    </recommendedName>
</protein>
<dbReference type="Proteomes" id="UP001329430">
    <property type="component" value="Chromosome 1"/>
</dbReference>
<dbReference type="EMBL" id="JAVRBK010000001">
    <property type="protein sequence ID" value="KAK5650723.1"/>
    <property type="molecule type" value="Genomic_DNA"/>
</dbReference>
<dbReference type="PANTHER" id="PTHR11461:SF211">
    <property type="entry name" value="GH10112P-RELATED"/>
    <property type="match status" value="1"/>
</dbReference>
<feature type="chain" id="PRO_5042840639" description="Serpin domain-containing protein" evidence="5">
    <location>
        <begin position="16"/>
        <end position="240"/>
    </location>
</feature>
<keyword evidence="2" id="KW-0646">Protease inhibitor</keyword>
<gene>
    <name evidence="7" type="ORF">RI129_001752</name>
</gene>
<dbReference type="GO" id="GO:0004867">
    <property type="term" value="F:serine-type endopeptidase inhibitor activity"/>
    <property type="evidence" value="ECO:0007669"/>
    <property type="project" value="UniProtKB-KW"/>
</dbReference>
<dbReference type="AlphaFoldDB" id="A0AAN7ZXM4"/>
<evidence type="ECO:0000313" key="8">
    <source>
        <dbReference type="Proteomes" id="UP001329430"/>
    </source>
</evidence>
<keyword evidence="8" id="KW-1185">Reference proteome</keyword>
<name>A0AAN7ZXM4_9COLE</name>
<feature type="domain" description="Serpin" evidence="6">
    <location>
        <begin position="30"/>
        <end position="240"/>
    </location>
</feature>
<reference evidence="7 8" key="1">
    <citation type="journal article" date="2024" name="Insects">
        <title>An Improved Chromosome-Level Genome Assembly of the Firefly Pyrocoelia pectoralis.</title>
        <authorList>
            <person name="Fu X."/>
            <person name="Meyer-Rochow V.B."/>
            <person name="Ballantyne L."/>
            <person name="Zhu X."/>
        </authorList>
    </citation>
    <scope>NUCLEOTIDE SEQUENCE [LARGE SCALE GENOMIC DNA]</scope>
    <source>
        <strain evidence="7">XCY_ONT2</strain>
    </source>
</reference>
<dbReference type="InterPro" id="IPR023796">
    <property type="entry name" value="Serpin_dom"/>
</dbReference>
<sequence>MKILILLVLVITINATELQEFQDSNLQFAADIYKVISKKNEGNFLVCPLSAQIILSLATVGARENTAKQLSSCLHLPNDSTKIQSIFEKLNNNFDIQLPYQFSSANKIFLNNRCDIKSEYKELAVNTFKAGIENINFADGENAANEINRWVENKTSNKIKGLMKKENIQIDALAILVNALYFQGNWLYEFGDSLGLRETFHVNENETVLIETMSQRNNFDYLFLQQRNRRGIFRITFRWK</sequence>
<dbReference type="InterPro" id="IPR036186">
    <property type="entry name" value="Serpin_sf"/>
</dbReference>
<keyword evidence="5" id="KW-0732">Signal</keyword>
<dbReference type="SMART" id="SM00093">
    <property type="entry name" value="SERPIN"/>
    <property type="match status" value="1"/>
</dbReference>
<evidence type="ECO:0000256" key="3">
    <source>
        <dbReference type="ARBA" id="ARBA00022900"/>
    </source>
</evidence>
<comment type="caution">
    <text evidence="7">The sequence shown here is derived from an EMBL/GenBank/DDBJ whole genome shotgun (WGS) entry which is preliminary data.</text>
</comment>
<evidence type="ECO:0000259" key="6">
    <source>
        <dbReference type="SMART" id="SM00093"/>
    </source>
</evidence>
<evidence type="ECO:0000256" key="2">
    <source>
        <dbReference type="ARBA" id="ARBA00022690"/>
    </source>
</evidence>
<dbReference type="Gene3D" id="3.30.497.10">
    <property type="entry name" value="Antithrombin, subunit I, domain 2"/>
    <property type="match status" value="1"/>
</dbReference>
<dbReference type="SUPFAM" id="SSF56574">
    <property type="entry name" value="Serpins"/>
    <property type="match status" value="1"/>
</dbReference>
<dbReference type="GO" id="GO:0005615">
    <property type="term" value="C:extracellular space"/>
    <property type="evidence" value="ECO:0007669"/>
    <property type="project" value="InterPro"/>
</dbReference>
<keyword evidence="3" id="KW-0722">Serine protease inhibitor</keyword>
<evidence type="ECO:0000256" key="5">
    <source>
        <dbReference type="SAM" id="SignalP"/>
    </source>
</evidence>
<comment type="similarity">
    <text evidence="1 4">Belongs to the serpin family.</text>
</comment>
<proteinExistence type="inferred from homology"/>
<organism evidence="7 8">
    <name type="scientific">Pyrocoelia pectoralis</name>
    <dbReference type="NCBI Taxonomy" id="417401"/>
    <lineage>
        <taxon>Eukaryota</taxon>
        <taxon>Metazoa</taxon>
        <taxon>Ecdysozoa</taxon>
        <taxon>Arthropoda</taxon>
        <taxon>Hexapoda</taxon>
        <taxon>Insecta</taxon>
        <taxon>Pterygota</taxon>
        <taxon>Neoptera</taxon>
        <taxon>Endopterygota</taxon>
        <taxon>Coleoptera</taxon>
        <taxon>Polyphaga</taxon>
        <taxon>Elateriformia</taxon>
        <taxon>Elateroidea</taxon>
        <taxon>Lampyridae</taxon>
        <taxon>Lampyrinae</taxon>
        <taxon>Pyrocoelia</taxon>
    </lineage>
</organism>
<dbReference type="Gene3D" id="2.30.39.10">
    <property type="entry name" value="Alpha-1-antitrypsin, domain 1"/>
    <property type="match status" value="1"/>
</dbReference>